<feature type="domain" description="Low-salt glycan biosynthesis hexosyltransferase Agl6 C-terminal transmembrane region" evidence="3">
    <location>
        <begin position="323"/>
        <end position="411"/>
    </location>
</feature>
<reference evidence="4 5" key="1">
    <citation type="submission" date="2020-04" db="EMBL/GenBank/DDBJ databases">
        <title>The draft genome of Kluyvera sichuanensis strain SCKS090646.</title>
        <authorList>
            <person name="Wei L."/>
            <person name="Liu L."/>
            <person name="Feng Y."/>
            <person name="Zong Z."/>
        </authorList>
    </citation>
    <scope>NUCLEOTIDE SEQUENCE [LARGE SCALE GENOMIC DNA]</scope>
    <source>
        <strain evidence="4 5">090646</strain>
    </source>
</reference>
<accession>A0ABR6RZA3</accession>
<feature type="transmembrane region" description="Helical" evidence="1">
    <location>
        <begin position="268"/>
        <end position="288"/>
    </location>
</feature>
<evidence type="ECO:0000313" key="4">
    <source>
        <dbReference type="EMBL" id="MBC1188462.1"/>
    </source>
</evidence>
<evidence type="ECO:0000259" key="2">
    <source>
        <dbReference type="Pfam" id="PF00535"/>
    </source>
</evidence>
<dbReference type="PANTHER" id="PTHR48090">
    <property type="entry name" value="UNDECAPRENYL-PHOSPHATE 4-DEOXY-4-FORMAMIDO-L-ARABINOSE TRANSFERASE-RELATED"/>
    <property type="match status" value="1"/>
</dbReference>
<dbReference type="RefSeq" id="WP_185669623.1">
    <property type="nucleotide sequence ID" value="NZ_JABBJF010000031.1"/>
</dbReference>
<gene>
    <name evidence="4" type="ORF">HII27_22480</name>
</gene>
<keyword evidence="1" id="KW-0472">Membrane</keyword>
<dbReference type="Proteomes" id="UP000607331">
    <property type="component" value="Unassembled WGS sequence"/>
</dbReference>
<dbReference type="EMBL" id="JABBJF010000031">
    <property type="protein sequence ID" value="MBC1188462.1"/>
    <property type="molecule type" value="Genomic_DNA"/>
</dbReference>
<organism evidence="4 5">
    <name type="scientific">Kluyvera sichuanensis</name>
    <dbReference type="NCBI Taxonomy" id="2725494"/>
    <lineage>
        <taxon>Bacteria</taxon>
        <taxon>Pseudomonadati</taxon>
        <taxon>Pseudomonadota</taxon>
        <taxon>Gammaproteobacteria</taxon>
        <taxon>Enterobacterales</taxon>
        <taxon>Enterobacteriaceae</taxon>
        <taxon>Kluyvera</taxon>
    </lineage>
</organism>
<dbReference type="InterPro" id="IPR058718">
    <property type="entry name" value="Agl6_TM_C"/>
</dbReference>
<keyword evidence="5" id="KW-1185">Reference proteome</keyword>
<proteinExistence type="predicted"/>
<evidence type="ECO:0000259" key="3">
    <source>
        <dbReference type="Pfam" id="PF26629"/>
    </source>
</evidence>
<dbReference type="SUPFAM" id="SSF53448">
    <property type="entry name" value="Nucleotide-diphospho-sugar transferases"/>
    <property type="match status" value="1"/>
</dbReference>
<sequence length="432" mass="47404">MYSTDLHQLNHSGSLLETPKYIQEQLFSSPEDIATADNRPLISAIIPCLNEEMTLAICINKIMVAFDRRGIRGEVIVGDNGSTDNSVDIAQSLGARVIHQPIKGYGAAISAAAGAAQGKYLIMADADDSYDWSQIDIFVDALESGADFVMGNRFAGGIEPGAMPPLHRYLGNPLLSGIARLLYHSPIRDFHCGMRAFTREAFQKISAHATGMEFASEMIINAHRAGLTIREVPIKLYPDKRNRPPHLRSFRDGWRHLRLLIAHAPDRLYLIPGFTLLLLGTIGLALLAPGPIEIYGHYFGIHFVALATMSTLIGLISILLGVLAKVAIAIYHPVAQSRMIRWLRRAHTLEWLVFSGSALAIAGFCADLLLAFQWLLSHGSMEQSVHVVFIISTVCIAGVLMVLAGFVLQLLLDILNRHDSDASKKGPSIWKE</sequence>
<dbReference type="InterPro" id="IPR050256">
    <property type="entry name" value="Glycosyltransferase_2"/>
</dbReference>
<dbReference type="InterPro" id="IPR029044">
    <property type="entry name" value="Nucleotide-diphossugar_trans"/>
</dbReference>
<evidence type="ECO:0000256" key="1">
    <source>
        <dbReference type="SAM" id="Phobius"/>
    </source>
</evidence>
<dbReference type="Pfam" id="PF00535">
    <property type="entry name" value="Glycos_transf_2"/>
    <property type="match status" value="1"/>
</dbReference>
<feature type="domain" description="Glycosyltransferase 2-like" evidence="2">
    <location>
        <begin position="43"/>
        <end position="205"/>
    </location>
</feature>
<keyword evidence="1" id="KW-1133">Transmembrane helix</keyword>
<protein>
    <submittedName>
        <fullName evidence="4">Glycosyltransferase family 2 protein</fullName>
    </submittedName>
</protein>
<dbReference type="Pfam" id="PF26629">
    <property type="entry name" value="GT2_TM_C"/>
    <property type="match status" value="1"/>
</dbReference>
<dbReference type="PANTHER" id="PTHR48090:SF7">
    <property type="entry name" value="RFBJ PROTEIN"/>
    <property type="match status" value="1"/>
</dbReference>
<dbReference type="CDD" id="cd04179">
    <property type="entry name" value="DPM_DPG-synthase_like"/>
    <property type="match status" value="1"/>
</dbReference>
<keyword evidence="1" id="KW-0812">Transmembrane</keyword>
<dbReference type="InterPro" id="IPR001173">
    <property type="entry name" value="Glyco_trans_2-like"/>
</dbReference>
<dbReference type="Gene3D" id="3.90.550.10">
    <property type="entry name" value="Spore Coat Polysaccharide Biosynthesis Protein SpsA, Chain A"/>
    <property type="match status" value="1"/>
</dbReference>
<feature type="transmembrane region" description="Helical" evidence="1">
    <location>
        <begin position="387"/>
        <end position="415"/>
    </location>
</feature>
<name>A0ABR6RZA3_9ENTR</name>
<feature type="transmembrane region" description="Helical" evidence="1">
    <location>
        <begin position="300"/>
        <end position="331"/>
    </location>
</feature>
<evidence type="ECO:0000313" key="5">
    <source>
        <dbReference type="Proteomes" id="UP000607331"/>
    </source>
</evidence>
<feature type="transmembrane region" description="Helical" evidence="1">
    <location>
        <begin position="351"/>
        <end position="375"/>
    </location>
</feature>
<comment type="caution">
    <text evidence="4">The sequence shown here is derived from an EMBL/GenBank/DDBJ whole genome shotgun (WGS) entry which is preliminary data.</text>
</comment>